<evidence type="ECO:0000259" key="1">
    <source>
        <dbReference type="Pfam" id="PF09603"/>
    </source>
</evidence>
<dbReference type="InterPro" id="IPR011871">
    <property type="entry name" value="Fib_succ_major"/>
</dbReference>
<dbReference type="InterPro" id="IPR042278">
    <property type="entry name" value="Mfa-like_1_N"/>
</dbReference>
<evidence type="ECO:0000313" key="2">
    <source>
        <dbReference type="EMBL" id="MBO8475353.1"/>
    </source>
</evidence>
<reference evidence="2" key="1">
    <citation type="submission" date="2020-10" db="EMBL/GenBank/DDBJ databases">
        <authorList>
            <person name="Gilroy R."/>
        </authorList>
    </citation>
    <scope>NUCLEOTIDE SEQUENCE</scope>
    <source>
        <strain evidence="2">B1-13419</strain>
    </source>
</reference>
<proteinExistence type="predicted"/>
<sequence length="532" mass="56729">MACEKEEATDIPSLGGEIVKISPVITKVTDVNFEDGDRIGLSIFKNDAYYAENALLTFGDGVFAGDLVWYTEGAETSVLTAYYPYSASGMPETFAVQADQTEGYEESDLIAGTKSDVTPSSAAVTVGFKHLLSKIMLDIDNQSGSELTSVKLSGSKISASVDLSSLTVAVDESGSAEDITMQAVTAGEQYRAIVIPQTVAFTLTVTTASGKTLTQNLASVDLKQGGQYTMSATVVEDNLSVNLSGEITNWTDEGEIGPATPSGEVQFEEYDGYFVYDGVTYPTVTLSNGSVWMAKNLSYLPDGYTPSADGTDPEAHILYPYELVNDGGTPSAINASSAKALTDAESIEEKGYLYDAYAIFGVDEITSENIHSFEGAQGICPPGWHVPTRAEYFALCGLSNKDDSGTETGNQTDENALFYDAGYKGGKRTLFNDAGWNYQLAGCRQLSGSSDARIYKYSLTQLYSGNTTLTDSLGLPALNYIMSSTGYVSSVGTLQLFSMMTTFTNAYPEGRVNVAYATLGTATPVRCVKDAD</sequence>
<dbReference type="InterPro" id="IPR025049">
    <property type="entry name" value="Mfa-like_1"/>
</dbReference>
<feature type="domain" description="Fibrobacter succinogenes major paralogous" evidence="1">
    <location>
        <begin position="289"/>
        <end position="450"/>
    </location>
</feature>
<protein>
    <submittedName>
        <fullName evidence="2">Fimbrillin family protein</fullName>
    </submittedName>
</protein>
<dbReference type="Pfam" id="PF13149">
    <property type="entry name" value="Mfa_like_1"/>
    <property type="match status" value="1"/>
</dbReference>
<dbReference type="Proteomes" id="UP000823757">
    <property type="component" value="Unassembled WGS sequence"/>
</dbReference>
<evidence type="ECO:0000313" key="3">
    <source>
        <dbReference type="Proteomes" id="UP000823757"/>
    </source>
</evidence>
<dbReference type="CDD" id="cd13120">
    <property type="entry name" value="BF2867_like_N"/>
    <property type="match status" value="1"/>
</dbReference>
<dbReference type="CDD" id="cd13121">
    <property type="entry name" value="BF2867_like_C"/>
    <property type="match status" value="1"/>
</dbReference>
<dbReference type="Gene3D" id="2.60.40.2630">
    <property type="match status" value="1"/>
</dbReference>
<name>A0A9D9NJG0_9BACT</name>
<accession>A0A9D9NJG0</accession>
<dbReference type="EMBL" id="JADIMD010000124">
    <property type="protein sequence ID" value="MBO8475353.1"/>
    <property type="molecule type" value="Genomic_DNA"/>
</dbReference>
<dbReference type="Gene3D" id="2.60.40.2620">
    <property type="entry name" value="Fimbrillin-like"/>
    <property type="match status" value="1"/>
</dbReference>
<reference evidence="2" key="2">
    <citation type="journal article" date="2021" name="PeerJ">
        <title>Extensive microbial diversity within the chicken gut microbiome revealed by metagenomics and culture.</title>
        <authorList>
            <person name="Gilroy R."/>
            <person name="Ravi A."/>
            <person name="Getino M."/>
            <person name="Pursley I."/>
            <person name="Horton D.L."/>
            <person name="Alikhan N.F."/>
            <person name="Baker D."/>
            <person name="Gharbi K."/>
            <person name="Hall N."/>
            <person name="Watson M."/>
            <person name="Adriaenssens E.M."/>
            <person name="Foster-Nyarko E."/>
            <person name="Jarju S."/>
            <person name="Secka A."/>
            <person name="Antonio M."/>
            <person name="Oren A."/>
            <person name="Chaudhuri R.R."/>
            <person name="La Ragione R."/>
            <person name="Hildebrand F."/>
            <person name="Pallen M.J."/>
        </authorList>
    </citation>
    <scope>NUCLEOTIDE SEQUENCE</scope>
    <source>
        <strain evidence="2">B1-13419</strain>
    </source>
</reference>
<organism evidence="2 3">
    <name type="scientific">Candidatus Cryptobacteroides faecigallinarum</name>
    <dbReference type="NCBI Taxonomy" id="2840763"/>
    <lineage>
        <taxon>Bacteria</taxon>
        <taxon>Pseudomonadati</taxon>
        <taxon>Bacteroidota</taxon>
        <taxon>Bacteroidia</taxon>
        <taxon>Bacteroidales</taxon>
        <taxon>Candidatus Cryptobacteroides</taxon>
    </lineage>
</organism>
<gene>
    <name evidence="2" type="ORF">IAB91_08710</name>
</gene>
<comment type="caution">
    <text evidence="2">The sequence shown here is derived from an EMBL/GenBank/DDBJ whole genome shotgun (WGS) entry which is preliminary data.</text>
</comment>
<dbReference type="AlphaFoldDB" id="A0A9D9NJG0"/>
<dbReference type="Pfam" id="PF09603">
    <property type="entry name" value="Fib_succ_major"/>
    <property type="match status" value="1"/>
</dbReference>